<dbReference type="Proteomes" id="UP001597068">
    <property type="component" value="Unassembled WGS sequence"/>
</dbReference>
<dbReference type="EMBL" id="JBHTIL010000004">
    <property type="protein sequence ID" value="MFD0927282.1"/>
    <property type="molecule type" value="Genomic_DNA"/>
</dbReference>
<sequence>MIAGALTDWSPPTGDLVWWTMRDEAAARARSTPSDVGPSFLQRDHLLAAHAKRRAGHPHRAVVTVTTEFPGPLDEAAMGRALAAFVAAHDELRSHFVVADDGTVTRFMAPADAVAFDAHRDGPPADHDELVETLHHHIARDAVHDRIPGWSVGAVDAGATVALHISFDHSHTDGSAAIEALQEIVVRYRSEVAGTTPTLRAAGSHLRHVADEMRRAAAVTADDPLVERWREILAAHGRTVPRTALDLGLTGSEPVPAVAIDEPLLDAEATGACEARARAAGGSLAAALFAGLAIAQREVTGEPRYFTSTVLSTRDPAEPGTQGWMCTFAPVAIDASDVADTDDLVRAAAADLRHARDHIDRPVHGVLAVLAASGDFIPDASSPQMVSYLDFRRLADPDAPEIVAGRVMPGVGRTRNANLWINRNSDGLRLLSHVPDNAVARRSLTALHGHLVDVLSAYAAGSDVMRSSEHVGAQVR</sequence>
<comment type="caution">
    <text evidence="1">The sequence shown here is derived from an EMBL/GenBank/DDBJ whole genome shotgun (WGS) entry which is preliminary data.</text>
</comment>
<name>A0ABW3GF66_9NOCA</name>
<protein>
    <submittedName>
        <fullName evidence="1">Acyltransferase</fullName>
    </submittedName>
</protein>
<keyword evidence="2" id="KW-1185">Reference proteome</keyword>
<dbReference type="Gene3D" id="3.30.559.10">
    <property type="entry name" value="Chloramphenicol acetyltransferase-like domain"/>
    <property type="match status" value="1"/>
</dbReference>
<dbReference type="Gene3D" id="3.30.559.30">
    <property type="entry name" value="Nonribosomal peptide synthetase, condensation domain"/>
    <property type="match status" value="1"/>
</dbReference>
<gene>
    <name evidence="1" type="ORF">ACFQ04_16200</name>
</gene>
<reference evidence="2" key="1">
    <citation type="journal article" date="2019" name="Int. J. Syst. Evol. Microbiol.">
        <title>The Global Catalogue of Microorganisms (GCM) 10K type strain sequencing project: providing services to taxonomists for standard genome sequencing and annotation.</title>
        <authorList>
            <consortium name="The Broad Institute Genomics Platform"/>
            <consortium name="The Broad Institute Genome Sequencing Center for Infectious Disease"/>
            <person name="Wu L."/>
            <person name="Ma J."/>
        </authorList>
    </citation>
    <scope>NUCLEOTIDE SEQUENCE [LARGE SCALE GENOMIC DNA]</scope>
    <source>
        <strain evidence="2">CCUG 50873</strain>
    </source>
</reference>
<dbReference type="GO" id="GO:0016746">
    <property type="term" value="F:acyltransferase activity"/>
    <property type="evidence" value="ECO:0007669"/>
    <property type="project" value="UniProtKB-KW"/>
</dbReference>
<keyword evidence="1" id="KW-0808">Transferase</keyword>
<organism evidence="1 2">
    <name type="scientific">Williamsia deligens</name>
    <dbReference type="NCBI Taxonomy" id="321325"/>
    <lineage>
        <taxon>Bacteria</taxon>
        <taxon>Bacillati</taxon>
        <taxon>Actinomycetota</taxon>
        <taxon>Actinomycetes</taxon>
        <taxon>Mycobacteriales</taxon>
        <taxon>Nocardiaceae</taxon>
        <taxon>Williamsia</taxon>
    </lineage>
</organism>
<dbReference type="RefSeq" id="WP_253649101.1">
    <property type="nucleotide sequence ID" value="NZ_BAAAMO010000005.1"/>
</dbReference>
<accession>A0ABW3GF66</accession>
<dbReference type="InterPro" id="IPR023213">
    <property type="entry name" value="CAT-like_dom_sf"/>
</dbReference>
<evidence type="ECO:0000313" key="1">
    <source>
        <dbReference type="EMBL" id="MFD0927282.1"/>
    </source>
</evidence>
<evidence type="ECO:0000313" key="2">
    <source>
        <dbReference type="Proteomes" id="UP001597068"/>
    </source>
</evidence>
<proteinExistence type="predicted"/>
<dbReference type="SUPFAM" id="SSF52777">
    <property type="entry name" value="CoA-dependent acyltransferases"/>
    <property type="match status" value="2"/>
</dbReference>
<keyword evidence="1" id="KW-0012">Acyltransferase</keyword>